<evidence type="ECO:0000313" key="2">
    <source>
        <dbReference type="Proteomes" id="UP001642484"/>
    </source>
</evidence>
<feature type="non-terminal residue" evidence="1">
    <location>
        <position position="1"/>
    </location>
</feature>
<gene>
    <name evidence="1" type="ORF">CCMP2556_LOCUS40775</name>
</gene>
<evidence type="ECO:0008006" key="3">
    <source>
        <dbReference type="Google" id="ProtNLM"/>
    </source>
</evidence>
<proteinExistence type="predicted"/>
<sequence length="521" mass="57991">HITSLLEMWPATASDDIKKYLIHEQNFGFLWIDGHWIVFHISVEADTTVARTPNTIVKAEHCVPQTHGSHCGAVALLNLGVILKLWQQADEATAELWHQMLLSKQQRQGRGKDEAAITMLADILHSKGVPADQLQSRAQAAIRKLTLPVVEKALAAKDPWKALKEVDDMELIPGSFVDPAGDDCPVLTIQELVSDAKGVAIVTQEMAKDLRSDSTNLSVDSLAVVTIGELPADTSDRVTAVQRFTVQLGDLSVERKKHESAPEVPQLDTTVLRLSVHKDMCDWDWDELKQGPLKFLVARTPQLQYCDGTDCMKNCSKFHAAVDEAVNTVILDAWSWRWCTNDGKQVKIAIADMFGVYLRVPSSGLDSLLKISGWHGLFFEPRSNVSQGSHPAYKVVWLPKNTSLDEVHKKKRNIDVVLGLARMACKLGLRINVKDESMVLKQLYPDSKQVACKVTLTFEVGPLPFGMTREDIVLLLSAWKWLAKLIRPLRSTQGEVTVTLRSQNSNETEQKKVVFASAKTQ</sequence>
<comment type="caution">
    <text evidence="1">The sequence shown here is derived from an EMBL/GenBank/DDBJ whole genome shotgun (WGS) entry which is preliminary data.</text>
</comment>
<dbReference type="Proteomes" id="UP001642484">
    <property type="component" value="Unassembled WGS sequence"/>
</dbReference>
<keyword evidence="2" id="KW-1185">Reference proteome</keyword>
<feature type="non-terminal residue" evidence="1">
    <location>
        <position position="521"/>
    </location>
</feature>
<name>A0ABP0Q7P4_9DINO</name>
<protein>
    <recommendedName>
        <fullName evidence="3">Ubiquitinyl hydrolase 1</fullName>
    </recommendedName>
</protein>
<accession>A0ABP0Q7P4</accession>
<evidence type="ECO:0000313" key="1">
    <source>
        <dbReference type="EMBL" id="CAK9083693.1"/>
    </source>
</evidence>
<reference evidence="1 2" key="1">
    <citation type="submission" date="2024-02" db="EMBL/GenBank/DDBJ databases">
        <authorList>
            <person name="Chen Y."/>
            <person name="Shah S."/>
            <person name="Dougan E. K."/>
            <person name="Thang M."/>
            <person name="Chan C."/>
        </authorList>
    </citation>
    <scope>NUCLEOTIDE SEQUENCE [LARGE SCALE GENOMIC DNA]</scope>
</reference>
<organism evidence="1 2">
    <name type="scientific">Durusdinium trenchii</name>
    <dbReference type="NCBI Taxonomy" id="1381693"/>
    <lineage>
        <taxon>Eukaryota</taxon>
        <taxon>Sar</taxon>
        <taxon>Alveolata</taxon>
        <taxon>Dinophyceae</taxon>
        <taxon>Suessiales</taxon>
        <taxon>Symbiodiniaceae</taxon>
        <taxon>Durusdinium</taxon>
    </lineage>
</organism>
<dbReference type="EMBL" id="CAXAMN010024086">
    <property type="protein sequence ID" value="CAK9083693.1"/>
    <property type="molecule type" value="Genomic_DNA"/>
</dbReference>